<dbReference type="OrthoDB" id="5578329at2759"/>
<dbReference type="Proteomes" id="UP000054350">
    <property type="component" value="Unassembled WGS sequence"/>
</dbReference>
<feature type="compositionally biased region" description="Polar residues" evidence="1">
    <location>
        <begin position="118"/>
        <end position="131"/>
    </location>
</feature>
<protein>
    <submittedName>
        <fullName evidence="2">Uncharacterized protein</fullName>
    </submittedName>
</protein>
<feature type="compositionally biased region" description="Acidic residues" evidence="1">
    <location>
        <begin position="77"/>
        <end position="87"/>
    </location>
</feature>
<reference evidence="2 3" key="1">
    <citation type="submission" date="2009-11" db="EMBL/GenBank/DDBJ databases">
        <title>Annotation of Allomyces macrogynus ATCC 38327.</title>
        <authorList>
            <consortium name="The Broad Institute Genome Sequencing Platform"/>
            <person name="Russ C."/>
            <person name="Cuomo C."/>
            <person name="Burger G."/>
            <person name="Gray M.W."/>
            <person name="Holland P.W.H."/>
            <person name="King N."/>
            <person name="Lang F.B.F."/>
            <person name="Roger A.J."/>
            <person name="Ruiz-Trillo I."/>
            <person name="Young S.K."/>
            <person name="Zeng Q."/>
            <person name="Gargeya S."/>
            <person name="Fitzgerald M."/>
            <person name="Haas B."/>
            <person name="Abouelleil A."/>
            <person name="Alvarado L."/>
            <person name="Arachchi H.M."/>
            <person name="Berlin A."/>
            <person name="Chapman S.B."/>
            <person name="Gearin G."/>
            <person name="Goldberg J."/>
            <person name="Griggs A."/>
            <person name="Gujja S."/>
            <person name="Hansen M."/>
            <person name="Heiman D."/>
            <person name="Howarth C."/>
            <person name="Larimer J."/>
            <person name="Lui A."/>
            <person name="MacDonald P.J.P."/>
            <person name="McCowen C."/>
            <person name="Montmayeur A."/>
            <person name="Murphy C."/>
            <person name="Neiman D."/>
            <person name="Pearson M."/>
            <person name="Priest M."/>
            <person name="Roberts A."/>
            <person name="Saif S."/>
            <person name="Shea T."/>
            <person name="Sisk P."/>
            <person name="Stolte C."/>
            <person name="Sykes S."/>
            <person name="Wortman J."/>
            <person name="Nusbaum C."/>
            <person name="Birren B."/>
        </authorList>
    </citation>
    <scope>NUCLEOTIDE SEQUENCE [LARGE SCALE GENOMIC DNA]</scope>
    <source>
        <strain evidence="2 3">ATCC 38327</strain>
    </source>
</reference>
<evidence type="ECO:0000313" key="2">
    <source>
        <dbReference type="EMBL" id="KNE68693.1"/>
    </source>
</evidence>
<dbReference type="InterPro" id="IPR007727">
    <property type="entry name" value="Spo12"/>
</dbReference>
<feature type="compositionally biased region" description="Polar residues" evidence="1">
    <location>
        <begin position="194"/>
        <end position="214"/>
    </location>
</feature>
<evidence type="ECO:0000313" key="3">
    <source>
        <dbReference type="Proteomes" id="UP000054350"/>
    </source>
</evidence>
<proteinExistence type="predicted"/>
<dbReference type="EMBL" id="GG745358">
    <property type="protein sequence ID" value="KNE68693.1"/>
    <property type="molecule type" value="Genomic_DNA"/>
</dbReference>
<accession>A0A0L0T1I6</accession>
<dbReference type="AlphaFoldDB" id="A0A0L0T1I6"/>
<name>A0A0L0T1I6_ALLM3</name>
<gene>
    <name evidence="2" type="ORF">AMAG_13337</name>
</gene>
<evidence type="ECO:0000256" key="1">
    <source>
        <dbReference type="SAM" id="MobiDB-lite"/>
    </source>
</evidence>
<feature type="region of interest" description="Disordered" evidence="1">
    <location>
        <begin position="1"/>
        <end position="57"/>
    </location>
</feature>
<dbReference type="VEuPathDB" id="FungiDB:AMAG_13337"/>
<reference evidence="3" key="2">
    <citation type="submission" date="2009-11" db="EMBL/GenBank/DDBJ databases">
        <title>The Genome Sequence of Allomyces macrogynus strain ATCC 38327.</title>
        <authorList>
            <consortium name="The Broad Institute Genome Sequencing Platform"/>
            <person name="Russ C."/>
            <person name="Cuomo C."/>
            <person name="Shea T."/>
            <person name="Young S.K."/>
            <person name="Zeng Q."/>
            <person name="Koehrsen M."/>
            <person name="Haas B."/>
            <person name="Borodovsky M."/>
            <person name="Guigo R."/>
            <person name="Alvarado L."/>
            <person name="Berlin A."/>
            <person name="Borenstein D."/>
            <person name="Chen Z."/>
            <person name="Engels R."/>
            <person name="Freedman E."/>
            <person name="Gellesch M."/>
            <person name="Goldberg J."/>
            <person name="Griggs A."/>
            <person name="Gujja S."/>
            <person name="Heiman D."/>
            <person name="Hepburn T."/>
            <person name="Howarth C."/>
            <person name="Jen D."/>
            <person name="Larson L."/>
            <person name="Lewis B."/>
            <person name="Mehta T."/>
            <person name="Park D."/>
            <person name="Pearson M."/>
            <person name="Roberts A."/>
            <person name="Saif S."/>
            <person name="Shenoy N."/>
            <person name="Sisk P."/>
            <person name="Stolte C."/>
            <person name="Sykes S."/>
            <person name="Walk T."/>
            <person name="White J."/>
            <person name="Yandava C."/>
            <person name="Burger G."/>
            <person name="Gray M.W."/>
            <person name="Holland P.W.H."/>
            <person name="King N."/>
            <person name="Lang F.B.F."/>
            <person name="Roger A.J."/>
            <person name="Ruiz-Trillo I."/>
            <person name="Lander E."/>
            <person name="Nusbaum C."/>
        </authorList>
    </citation>
    <scope>NUCLEOTIDE SEQUENCE [LARGE SCALE GENOMIC DNA]</scope>
    <source>
        <strain evidence="3">ATCC 38327</strain>
    </source>
</reference>
<organism evidence="2 3">
    <name type="scientific">Allomyces macrogynus (strain ATCC 38327)</name>
    <name type="common">Allomyces javanicus var. macrogynus</name>
    <dbReference type="NCBI Taxonomy" id="578462"/>
    <lineage>
        <taxon>Eukaryota</taxon>
        <taxon>Fungi</taxon>
        <taxon>Fungi incertae sedis</taxon>
        <taxon>Blastocladiomycota</taxon>
        <taxon>Blastocladiomycetes</taxon>
        <taxon>Blastocladiales</taxon>
        <taxon>Blastocladiaceae</taxon>
        <taxon>Allomyces</taxon>
    </lineage>
</organism>
<feature type="region of interest" description="Disordered" evidence="1">
    <location>
        <begin position="70"/>
        <end position="214"/>
    </location>
</feature>
<dbReference type="Pfam" id="PF05032">
    <property type="entry name" value="Spo12"/>
    <property type="match status" value="1"/>
</dbReference>
<keyword evidence="3" id="KW-1185">Reference proteome</keyword>
<sequence length="214" mass="21556">MLSAGPSTPARAGTASGTPQPGSVAGTPARVPGTPAVHVTTPATKLATPASRFATPTAQVGTPMAKVATPAAAEQYGVDEDEVDESSGFDAAESAAVPQTPAAPYLPKHMAARVQAGGISSPTDNLMSPASKQLAGGPRKKPIVRDLSPLFAKAKLNDKENADDDSSSSSADQPNLVPAALPGKQAARPLASGLKTQPSRSRLAQTVTAESDEE</sequence>